<dbReference type="NCBIfam" id="NF033545">
    <property type="entry name" value="transpos_IS630"/>
    <property type="match status" value="1"/>
</dbReference>
<keyword evidence="3" id="KW-1185">Reference proteome</keyword>
<evidence type="ECO:0000313" key="3">
    <source>
        <dbReference type="Proteomes" id="UP000003208"/>
    </source>
</evidence>
<dbReference type="AlphaFoldDB" id="G6YTP8"/>
<dbReference type="SUPFAM" id="SSF53098">
    <property type="entry name" value="Ribonuclease H-like"/>
    <property type="match status" value="1"/>
</dbReference>
<evidence type="ECO:0000259" key="1">
    <source>
        <dbReference type="PROSITE" id="PS50994"/>
    </source>
</evidence>
<feature type="domain" description="Integrase catalytic" evidence="1">
    <location>
        <begin position="188"/>
        <end position="353"/>
    </location>
</feature>
<organism evidence="2 3">
    <name type="scientific">Marinobacter manganoxydans MnI7-9</name>
    <dbReference type="NCBI Taxonomy" id="1094979"/>
    <lineage>
        <taxon>Bacteria</taxon>
        <taxon>Pseudomonadati</taxon>
        <taxon>Pseudomonadota</taxon>
        <taxon>Gammaproteobacteria</taxon>
        <taxon>Pseudomonadales</taxon>
        <taxon>Marinobacteraceae</taxon>
        <taxon>Marinobacter</taxon>
    </lineage>
</organism>
<dbReference type="GO" id="GO:0015074">
    <property type="term" value="P:DNA integration"/>
    <property type="evidence" value="ECO:0007669"/>
    <property type="project" value="InterPro"/>
</dbReference>
<dbReference type="PANTHER" id="PTHR30347">
    <property type="entry name" value="POTASSIUM CHANNEL RELATED"/>
    <property type="match status" value="1"/>
</dbReference>
<protein>
    <submittedName>
        <fullName evidence="2">Putative transposase</fullName>
    </submittedName>
</protein>
<proteinExistence type="predicted"/>
<reference evidence="2 3" key="1">
    <citation type="journal article" date="2012" name="J. Bacteriol.">
        <title>Genome sequence of deep-sea manganese-oxidizing bacterium Marinobacter manganoxydans MnI7-9.</title>
        <authorList>
            <person name="Wang H."/>
            <person name="Li H."/>
            <person name="Shao Z."/>
            <person name="Liao S."/>
            <person name="Johnstone L."/>
            <person name="Rensing C."/>
            <person name="Wang G."/>
        </authorList>
    </citation>
    <scope>NUCLEOTIDE SEQUENCE [LARGE SCALE GENOMIC DNA]</scope>
    <source>
        <strain evidence="2 3">MnI7-9</strain>
    </source>
</reference>
<dbReference type="Proteomes" id="UP000003208">
    <property type="component" value="Unassembled WGS sequence"/>
</dbReference>
<dbReference type="InterPro" id="IPR052702">
    <property type="entry name" value="MscS-like_channel"/>
</dbReference>
<dbReference type="InterPro" id="IPR001584">
    <property type="entry name" value="Integrase_cat-core"/>
</dbReference>
<dbReference type="InterPro" id="IPR009057">
    <property type="entry name" value="Homeodomain-like_sf"/>
</dbReference>
<sequence>MARIARPLEVSDSERKELESWLRRQRMPAAEQLRARIILLSTEGLPGRVVGERVGVTSETVNKWRNRFKTHRVAGLTDAPRTGRPRTINDQKVTDLINKTLKEKPKNATHWSTSLMAKETGLSAMSVSRIWRAFGLKPHRHDTFKLSTDPHFVAKVHDIVGLYMNPPTKAMVLCVDEKSQIQAINRTQPALPLSFGHTETRTHDYVRHGTTTLFAALDIATGEVIGRLHRRHRATEFLAFLKEIDRAVPPNMDVHLVMDNYGTHKTAKVRAWFAARPRYHVHFTPTSASWINQVERFFGLISERWIKRNSHRSTRELESSIKDYLKTYNEDPKPFEWHKSADQIIESIARLSDKLNK</sequence>
<dbReference type="GO" id="GO:0003676">
    <property type="term" value="F:nucleic acid binding"/>
    <property type="evidence" value="ECO:0007669"/>
    <property type="project" value="InterPro"/>
</dbReference>
<dbReference type="Gene3D" id="3.30.420.10">
    <property type="entry name" value="Ribonuclease H-like superfamily/Ribonuclease H"/>
    <property type="match status" value="1"/>
</dbReference>
<dbReference type="SUPFAM" id="SSF46689">
    <property type="entry name" value="Homeodomain-like"/>
    <property type="match status" value="1"/>
</dbReference>
<dbReference type="InterPro" id="IPR036397">
    <property type="entry name" value="RNaseH_sf"/>
</dbReference>
<gene>
    <name evidence="2" type="ORF">KYE_11201</name>
</gene>
<dbReference type="InterPro" id="IPR012337">
    <property type="entry name" value="RNaseH-like_sf"/>
</dbReference>
<evidence type="ECO:0000313" key="2">
    <source>
        <dbReference type="EMBL" id="EHJ04433.1"/>
    </source>
</evidence>
<dbReference type="RefSeq" id="WP_008173188.1">
    <property type="nucleotide sequence ID" value="NZ_AGTR01000040.1"/>
</dbReference>
<dbReference type="Pfam" id="PF13565">
    <property type="entry name" value="HTH_32"/>
    <property type="match status" value="1"/>
</dbReference>
<name>G6YTP8_9GAMM</name>
<dbReference type="EMBL" id="AGTR01000040">
    <property type="protein sequence ID" value="EHJ04433.1"/>
    <property type="molecule type" value="Genomic_DNA"/>
</dbReference>
<dbReference type="PANTHER" id="PTHR30347:SF1">
    <property type="entry name" value="MECHANOSENSITIVE CHANNEL MSCK"/>
    <property type="match status" value="1"/>
</dbReference>
<dbReference type="PROSITE" id="PS50994">
    <property type="entry name" value="INTEGRASE"/>
    <property type="match status" value="1"/>
</dbReference>
<dbReference type="Pfam" id="PF13358">
    <property type="entry name" value="DDE_3"/>
    <property type="match status" value="1"/>
</dbReference>
<dbReference type="InterPro" id="IPR038717">
    <property type="entry name" value="Tc1-like_DDE_dom"/>
</dbReference>
<dbReference type="PATRIC" id="fig|1094979.3.peg.2170"/>
<dbReference type="InterPro" id="IPR047655">
    <property type="entry name" value="Transpos_IS630-like"/>
</dbReference>
<accession>G6YTP8</accession>